<dbReference type="EMBL" id="ANMO01000269">
    <property type="protein sequence ID" value="EMB13280.1"/>
    <property type="molecule type" value="Genomic_DNA"/>
</dbReference>
<reference evidence="1" key="1">
    <citation type="submission" date="2012-11" db="EMBL/GenBank/DDBJ databases">
        <title>Permanent draft genomes of Rhodopirellula europaea strain SH398 and 6C.</title>
        <authorList>
            <person name="Richter M."/>
            <person name="Richter-Heitmann T."/>
            <person name="Frank C."/>
            <person name="Harder J."/>
            <person name="Glockner F.O."/>
        </authorList>
    </citation>
    <scope>NUCLEOTIDE SEQUENCE</scope>
    <source>
        <strain evidence="1">6C</strain>
    </source>
</reference>
<dbReference type="Proteomes" id="UP000011529">
    <property type="component" value="Unassembled WGS sequence"/>
</dbReference>
<proteinExistence type="predicted"/>
<comment type="caution">
    <text evidence="1">The sequence shown here is derived from an EMBL/GenBank/DDBJ whole genome shotgun (WGS) entry which is preliminary data.</text>
</comment>
<organism evidence="1 2">
    <name type="scientific">Rhodopirellula europaea 6C</name>
    <dbReference type="NCBI Taxonomy" id="1263867"/>
    <lineage>
        <taxon>Bacteria</taxon>
        <taxon>Pseudomonadati</taxon>
        <taxon>Planctomycetota</taxon>
        <taxon>Planctomycetia</taxon>
        <taxon>Pirellulales</taxon>
        <taxon>Pirellulaceae</taxon>
        <taxon>Rhodopirellula</taxon>
    </lineage>
</organism>
<sequence>MAMIRFPESRLDAPIAAESLRSRSRLIVFLGIDDAKLKRFFRI</sequence>
<protein>
    <submittedName>
        <fullName evidence="1">Uncharacterized protein</fullName>
    </submittedName>
</protein>
<reference evidence="1" key="2">
    <citation type="journal article" date="2013" name="Mar. Genomics">
        <title>Expression of sulfatases in Rhodopirellula baltica and the diversity of sulfatases in the genus Rhodopirellula.</title>
        <authorList>
            <person name="Wegner C.E."/>
            <person name="Richter-Heitmann T."/>
            <person name="Klindworth A."/>
            <person name="Klockow C."/>
            <person name="Richter M."/>
            <person name="Achstetter T."/>
            <person name="Glockner F.O."/>
            <person name="Harder J."/>
        </authorList>
    </citation>
    <scope>NUCLEOTIDE SEQUENCE [LARGE SCALE GENOMIC DNA]</scope>
    <source>
        <strain evidence="1">6C</strain>
    </source>
</reference>
<evidence type="ECO:0000313" key="1">
    <source>
        <dbReference type="EMBL" id="EMB13280.1"/>
    </source>
</evidence>
<gene>
    <name evidence="1" type="ORF">RE6C_06000</name>
</gene>
<keyword evidence="2" id="KW-1185">Reference proteome</keyword>
<evidence type="ECO:0000313" key="2">
    <source>
        <dbReference type="Proteomes" id="UP000011529"/>
    </source>
</evidence>
<dbReference type="PATRIC" id="fig|1263867.3.peg.6429"/>
<dbReference type="AlphaFoldDB" id="M2AA38"/>
<name>M2AA38_9BACT</name>
<accession>M2AA38</accession>